<evidence type="ECO:0000256" key="3">
    <source>
        <dbReference type="ARBA" id="ARBA00022840"/>
    </source>
</evidence>
<dbReference type="PANTHER" id="PTHR42781">
    <property type="entry name" value="SPERMIDINE/PUTRESCINE IMPORT ATP-BINDING PROTEIN POTA"/>
    <property type="match status" value="1"/>
</dbReference>
<evidence type="ECO:0000256" key="1">
    <source>
        <dbReference type="ARBA" id="ARBA00022448"/>
    </source>
</evidence>
<organism evidence="5 6">
    <name type="scientific">Corallibacter vietnamensis</name>
    <dbReference type="NCBI Taxonomy" id="904130"/>
    <lineage>
        <taxon>Bacteria</taxon>
        <taxon>Pseudomonadati</taxon>
        <taxon>Bacteroidota</taxon>
        <taxon>Flavobacteriia</taxon>
        <taxon>Flavobacteriales</taxon>
        <taxon>Flavobacteriaceae</taxon>
        <taxon>Corallibacter</taxon>
    </lineage>
</organism>
<protein>
    <submittedName>
        <fullName evidence="5">ABC transporter ATP-binding protein</fullName>
    </submittedName>
</protein>
<dbReference type="GO" id="GO:0005524">
    <property type="term" value="F:ATP binding"/>
    <property type="evidence" value="ECO:0007669"/>
    <property type="project" value="UniProtKB-KW"/>
</dbReference>
<dbReference type="Pfam" id="PF00005">
    <property type="entry name" value="ABC_tran"/>
    <property type="match status" value="1"/>
</dbReference>
<name>A0ABP7GUX3_9FLAO</name>
<dbReference type="InterPro" id="IPR017871">
    <property type="entry name" value="ABC_transporter-like_CS"/>
</dbReference>
<dbReference type="EMBL" id="BAABBI010000001">
    <property type="protein sequence ID" value="GAA3776446.1"/>
    <property type="molecule type" value="Genomic_DNA"/>
</dbReference>
<feature type="domain" description="ABC transporter" evidence="4">
    <location>
        <begin position="2"/>
        <end position="234"/>
    </location>
</feature>
<dbReference type="InterPro" id="IPR003593">
    <property type="entry name" value="AAA+_ATPase"/>
</dbReference>
<evidence type="ECO:0000313" key="5">
    <source>
        <dbReference type="EMBL" id="GAA3776446.1"/>
    </source>
</evidence>
<dbReference type="Gene3D" id="3.40.50.300">
    <property type="entry name" value="P-loop containing nucleotide triphosphate hydrolases"/>
    <property type="match status" value="1"/>
</dbReference>
<dbReference type="InterPro" id="IPR003439">
    <property type="entry name" value="ABC_transporter-like_ATP-bd"/>
</dbReference>
<dbReference type="Proteomes" id="UP001501456">
    <property type="component" value="Unassembled WGS sequence"/>
</dbReference>
<accession>A0ABP7GUX3</accession>
<keyword evidence="1" id="KW-0813">Transport</keyword>
<dbReference type="PANTHER" id="PTHR42781:SF4">
    <property type="entry name" value="SPERMIDINE_PUTRESCINE IMPORT ATP-BINDING PROTEIN POTA"/>
    <property type="match status" value="1"/>
</dbReference>
<sequence length="307" mass="35272">MLQVKNIYFSYKDTPVLKNINFSIKQGEHLSIIGESGSGKSTLLKLIHGEYDLLKGDILWKDQEILGPKYNLVIGYDFMKYVAQEFELMPFISVEENIGKFLSNFYPNKKRKRIKELLDVVELNAFSKTKVKDLSGGQKQRVALARALAKEPEIILMDEPFSHIDSFKKQSLRRRLFNYLKEKKISCIVATHDKEDVLGYADTMLVLSDTKVLAYNTPQTLYNKPNNALIASFFNEYNIINNTIVYANELIITEEKSDIIAIVTQSYFKGYYYLIEAKINNDIIFFEAKSSIKKGAEIALKIIKNTL</sequence>
<dbReference type="RefSeq" id="WP_344726864.1">
    <property type="nucleotide sequence ID" value="NZ_BAABBI010000001.1"/>
</dbReference>
<dbReference type="SUPFAM" id="SSF52540">
    <property type="entry name" value="P-loop containing nucleoside triphosphate hydrolases"/>
    <property type="match status" value="1"/>
</dbReference>
<evidence type="ECO:0000259" key="4">
    <source>
        <dbReference type="PROSITE" id="PS50893"/>
    </source>
</evidence>
<proteinExistence type="predicted"/>
<comment type="caution">
    <text evidence="5">The sequence shown here is derived from an EMBL/GenBank/DDBJ whole genome shotgun (WGS) entry which is preliminary data.</text>
</comment>
<dbReference type="SMART" id="SM00382">
    <property type="entry name" value="AAA"/>
    <property type="match status" value="1"/>
</dbReference>
<reference evidence="6" key="1">
    <citation type="journal article" date="2019" name="Int. J. Syst. Evol. Microbiol.">
        <title>The Global Catalogue of Microorganisms (GCM) 10K type strain sequencing project: providing services to taxonomists for standard genome sequencing and annotation.</title>
        <authorList>
            <consortium name="The Broad Institute Genomics Platform"/>
            <consortium name="The Broad Institute Genome Sequencing Center for Infectious Disease"/>
            <person name="Wu L."/>
            <person name="Ma J."/>
        </authorList>
    </citation>
    <scope>NUCLEOTIDE SEQUENCE [LARGE SCALE GENOMIC DNA]</scope>
    <source>
        <strain evidence="6">JCM 17525</strain>
    </source>
</reference>
<evidence type="ECO:0000313" key="6">
    <source>
        <dbReference type="Proteomes" id="UP001501456"/>
    </source>
</evidence>
<gene>
    <name evidence="5" type="ORF">GCM10022271_05750</name>
</gene>
<dbReference type="InterPro" id="IPR027417">
    <property type="entry name" value="P-loop_NTPase"/>
</dbReference>
<evidence type="ECO:0000256" key="2">
    <source>
        <dbReference type="ARBA" id="ARBA00022741"/>
    </source>
</evidence>
<keyword evidence="3 5" id="KW-0067">ATP-binding</keyword>
<dbReference type="PROSITE" id="PS50893">
    <property type="entry name" value="ABC_TRANSPORTER_2"/>
    <property type="match status" value="1"/>
</dbReference>
<keyword evidence="6" id="KW-1185">Reference proteome</keyword>
<dbReference type="InterPro" id="IPR050093">
    <property type="entry name" value="ABC_SmlMolc_Importer"/>
</dbReference>
<keyword evidence="2" id="KW-0547">Nucleotide-binding</keyword>
<dbReference type="PROSITE" id="PS00211">
    <property type="entry name" value="ABC_TRANSPORTER_1"/>
    <property type="match status" value="1"/>
</dbReference>